<evidence type="ECO:0000313" key="2">
    <source>
        <dbReference type="EMBL" id="MCI16234.1"/>
    </source>
</evidence>
<dbReference type="SUPFAM" id="SSF53098">
    <property type="entry name" value="Ribonuclease H-like"/>
    <property type="match status" value="1"/>
</dbReference>
<sequence>MGFTKTLARLQANFWWEGMRNHAKQFVMNCTICQQVKYDTKKPQGLLQPLPIPTAIWEDLSLDFITGLPPSHGNTAILVVVDRLSKGVHLAALLPHFTAHKVASVFFDTVCKIH</sequence>
<dbReference type="Pfam" id="PF17921">
    <property type="entry name" value="Integrase_H2C2"/>
    <property type="match status" value="1"/>
</dbReference>
<feature type="domain" description="Integrase zinc-binding" evidence="1">
    <location>
        <begin position="1"/>
        <end position="38"/>
    </location>
</feature>
<dbReference type="Proteomes" id="UP000265520">
    <property type="component" value="Unassembled WGS sequence"/>
</dbReference>
<keyword evidence="3" id="KW-1185">Reference proteome</keyword>
<name>A0A392PWP2_9FABA</name>
<feature type="non-terminal residue" evidence="2">
    <location>
        <position position="114"/>
    </location>
</feature>
<dbReference type="EMBL" id="LXQA010099998">
    <property type="protein sequence ID" value="MCI16234.1"/>
    <property type="molecule type" value="Genomic_DNA"/>
</dbReference>
<dbReference type="PANTHER" id="PTHR37984">
    <property type="entry name" value="PROTEIN CBG26694"/>
    <property type="match status" value="1"/>
</dbReference>
<dbReference type="InterPro" id="IPR041588">
    <property type="entry name" value="Integrase_H2C2"/>
</dbReference>
<dbReference type="InterPro" id="IPR036397">
    <property type="entry name" value="RNaseH_sf"/>
</dbReference>
<organism evidence="2 3">
    <name type="scientific">Trifolium medium</name>
    <dbReference type="NCBI Taxonomy" id="97028"/>
    <lineage>
        <taxon>Eukaryota</taxon>
        <taxon>Viridiplantae</taxon>
        <taxon>Streptophyta</taxon>
        <taxon>Embryophyta</taxon>
        <taxon>Tracheophyta</taxon>
        <taxon>Spermatophyta</taxon>
        <taxon>Magnoliopsida</taxon>
        <taxon>eudicotyledons</taxon>
        <taxon>Gunneridae</taxon>
        <taxon>Pentapetalae</taxon>
        <taxon>rosids</taxon>
        <taxon>fabids</taxon>
        <taxon>Fabales</taxon>
        <taxon>Fabaceae</taxon>
        <taxon>Papilionoideae</taxon>
        <taxon>50 kb inversion clade</taxon>
        <taxon>NPAAA clade</taxon>
        <taxon>Hologalegina</taxon>
        <taxon>IRL clade</taxon>
        <taxon>Trifolieae</taxon>
        <taxon>Trifolium</taxon>
    </lineage>
</organism>
<dbReference type="InterPro" id="IPR050951">
    <property type="entry name" value="Retrovirus_Pol_polyprotein"/>
</dbReference>
<dbReference type="InterPro" id="IPR012337">
    <property type="entry name" value="RNaseH-like_sf"/>
</dbReference>
<accession>A0A392PWP2</accession>
<dbReference type="Gene3D" id="3.30.420.10">
    <property type="entry name" value="Ribonuclease H-like superfamily/Ribonuclease H"/>
    <property type="match status" value="1"/>
</dbReference>
<reference evidence="2 3" key="1">
    <citation type="journal article" date="2018" name="Front. Plant Sci.">
        <title>Red Clover (Trifolium pratense) and Zigzag Clover (T. medium) - A Picture of Genomic Similarities and Differences.</title>
        <authorList>
            <person name="Dluhosova J."/>
            <person name="Istvanek J."/>
            <person name="Nedelnik J."/>
            <person name="Repkova J."/>
        </authorList>
    </citation>
    <scope>NUCLEOTIDE SEQUENCE [LARGE SCALE GENOMIC DNA]</scope>
    <source>
        <strain evidence="3">cv. 10/8</strain>
        <tissue evidence="2">Leaf</tissue>
    </source>
</reference>
<dbReference type="Gene3D" id="1.10.340.70">
    <property type="match status" value="1"/>
</dbReference>
<comment type="caution">
    <text evidence="2">The sequence shown here is derived from an EMBL/GenBank/DDBJ whole genome shotgun (WGS) entry which is preliminary data.</text>
</comment>
<proteinExistence type="predicted"/>
<dbReference type="AlphaFoldDB" id="A0A392PWP2"/>
<protein>
    <submittedName>
        <fullName evidence="2">Retrotransposon protein</fullName>
    </submittedName>
</protein>
<evidence type="ECO:0000259" key="1">
    <source>
        <dbReference type="Pfam" id="PF17921"/>
    </source>
</evidence>
<dbReference type="PANTHER" id="PTHR37984:SF15">
    <property type="entry name" value="INTEGRASE CATALYTIC DOMAIN-CONTAINING PROTEIN"/>
    <property type="match status" value="1"/>
</dbReference>
<dbReference type="GO" id="GO:0003676">
    <property type="term" value="F:nucleic acid binding"/>
    <property type="evidence" value="ECO:0007669"/>
    <property type="project" value="InterPro"/>
</dbReference>
<evidence type="ECO:0000313" key="3">
    <source>
        <dbReference type="Proteomes" id="UP000265520"/>
    </source>
</evidence>